<organismHost>
    <name type="scientific">Aedes</name>
    <dbReference type="NCBI Taxonomy" id="7158"/>
</organismHost>
<dbReference type="PIRSF" id="PIRSF003956">
    <property type="entry name" value="NS-S_PhleboV"/>
    <property type="match status" value="1"/>
</dbReference>
<organismHost>
    <name type="scientific">Ovis aries</name>
    <name type="common">Sheep</name>
    <dbReference type="NCBI Taxonomy" id="9940"/>
</organismHost>
<dbReference type="Pfam" id="PF11073">
    <property type="entry name" value="NSs"/>
    <property type="match status" value="1"/>
</dbReference>
<organism evidence="2">
    <name type="scientific">Rift valley fever virus</name>
    <name type="common">RVFV</name>
    <dbReference type="NCBI Taxonomy" id="11588"/>
    <lineage>
        <taxon>Viruses</taxon>
        <taxon>Riboviria</taxon>
        <taxon>Orthornavirae</taxon>
        <taxon>Negarnaviricota</taxon>
        <taxon>Polyploviricotina</taxon>
        <taxon>Bunyaviricetes</taxon>
        <taxon>Hareavirales</taxon>
        <taxon>Phenuiviridae</taxon>
        <taxon>Phlebovirus</taxon>
        <taxon>Phlebovirus riftense</taxon>
    </lineage>
</organism>
<dbReference type="InterPro" id="IPR039434">
    <property type="entry name" value="NSs-like"/>
</dbReference>
<organismHost>
    <name type="scientific">Bos taurus</name>
    <name type="common">Bovine</name>
    <dbReference type="NCBI Taxonomy" id="9913"/>
</organismHost>
<dbReference type="InterPro" id="IPR024376">
    <property type="entry name" value="RVFV_non-structural"/>
</dbReference>
<organismHost>
    <name type="scientific">Homo sapiens</name>
    <name type="common">Human</name>
    <dbReference type="NCBI Taxonomy" id="9606"/>
</organismHost>
<organismHost>
    <name type="scientific">Camelus bactrianus</name>
    <name type="common">Bactrian camel</name>
    <dbReference type="NCBI Taxonomy" id="9837"/>
</organismHost>
<dbReference type="EMBL" id="KM210508">
    <property type="protein sequence ID" value="AJA32701.1"/>
    <property type="molecule type" value="Genomic_RNA"/>
</dbReference>
<accession>A0A0A7RDX0</accession>
<protein>
    <recommendedName>
        <fullName evidence="1">Non-structural protein NS-S</fullName>
    </recommendedName>
</protein>
<evidence type="ECO:0000256" key="1">
    <source>
        <dbReference type="PIRNR" id="PIRNR003956"/>
    </source>
</evidence>
<proteinExistence type="inferred from homology"/>
<name>A0A0A7RDX0_RVFV</name>
<organismHost>
    <name type="scientific">Capra hircus</name>
    <name type="common">Goat</name>
    <dbReference type="NCBI Taxonomy" id="9925"/>
</organismHost>
<reference evidence="2" key="1">
    <citation type="journal article" date="2014" name="Vector Borne Zoonotic Dis.">
        <title>Comprehensive Phylogenetic Reconstructions of Rift Valley Fever Virus: The 2010 Northern Mauritania Outbreak in the Camelus dromedarius Species.</title>
        <authorList>
            <person name="El Mamy A.B."/>
            <person name="Lo M.M."/>
            <person name="Thiongane Y."/>
            <person name="Diop M."/>
            <person name="Isselmou K."/>
            <person name="Doumbia B."/>
            <person name="Baba M.O."/>
            <person name="El Arbi A.S."/>
            <person name="Lancelot R."/>
            <person name="Kane Y."/>
            <person name="Albina E."/>
            <person name="Cetre-Sossah C."/>
        </authorList>
    </citation>
    <scope>NUCLEOTIDE SEQUENCE</scope>
    <source>
        <strain evidence="2">25010_24</strain>
    </source>
</reference>
<organismHost>
    <name type="scientific">Bos taurus x Bison bison</name>
    <name type="common">beefalo</name>
    <dbReference type="NCBI Taxonomy" id="297284"/>
</organismHost>
<organismHost>
    <name type="scientific">Phlebotomus papatasi</name>
    <name type="common">Sandfly</name>
    <dbReference type="NCBI Taxonomy" id="29031"/>
</organismHost>
<reference evidence="2" key="2">
    <citation type="submission" date="2014-07" db="EMBL/GenBank/DDBJ databases">
        <authorList>
            <person name="El Mamy A.B.O."/>
            <person name="Lo M.M."/>
            <person name="Thiongane Y."/>
            <person name="Diop M."/>
            <person name="Isselmou K."/>
            <person name="Doumbia B."/>
            <person name="Ould Baba M."/>
            <person name="El Arbi M."/>
            <person name="Lancelot R."/>
            <person name="Albina E."/>
            <person name="Cetre-Sossah C."/>
        </authorList>
    </citation>
    <scope>NUCLEOTIDE SEQUENCE</scope>
    <source>
        <strain evidence="2">25010_24</strain>
    </source>
</reference>
<sequence length="265" mass="29841">MDYFPVISVDLQSGRRVVSVEYIRGDGPPRIPYSMVGPCCVFLMHHRPSHEVRLRFSDFYNVGEFPYRVGLGDFASNVAPPPAKPFQRLVDLIGHMTLSDFTRFPNLKEAVSWPLGEPSLAFFDLSSTRVHRNDDIRRDQIATLAMRSCKITNDLEDSFVGLHRMIVTEAILRGIDLCLLPGFDLMYEVAHVQCVRLLQAAKEDISNAVVPNSALIALMEESLMLRSSLPSMMGRNNWIPVVPPVPDVEMESEEESDDDGFVEVD</sequence>
<comment type="similarity">
    <text evidence="1">Belongs to the phlebovirus NS-S protein family.</text>
</comment>
<evidence type="ECO:0000313" key="2">
    <source>
        <dbReference type="EMBL" id="AJA32701.1"/>
    </source>
</evidence>